<dbReference type="EMBL" id="BRYB01000569">
    <property type="protein sequence ID" value="GMI33082.1"/>
    <property type="molecule type" value="Genomic_DNA"/>
</dbReference>
<keyword evidence="1" id="KW-0812">Transmembrane</keyword>
<reference evidence="2 3" key="1">
    <citation type="journal article" date="2023" name="Commun. Biol.">
        <title>Genome analysis of Parmales, the sister group of diatoms, reveals the evolutionary specialization of diatoms from phago-mixotrophs to photoautotrophs.</title>
        <authorList>
            <person name="Ban H."/>
            <person name="Sato S."/>
            <person name="Yoshikawa S."/>
            <person name="Yamada K."/>
            <person name="Nakamura Y."/>
            <person name="Ichinomiya M."/>
            <person name="Sato N."/>
            <person name="Blanc-Mathieu R."/>
            <person name="Endo H."/>
            <person name="Kuwata A."/>
            <person name="Ogata H."/>
        </authorList>
    </citation>
    <scope>NUCLEOTIDE SEQUENCE [LARGE SCALE GENOMIC DNA]</scope>
</reference>
<protein>
    <submittedName>
        <fullName evidence="2">Uncharacterized protein</fullName>
    </submittedName>
</protein>
<feature type="transmembrane region" description="Helical" evidence="1">
    <location>
        <begin position="20"/>
        <end position="38"/>
    </location>
</feature>
<keyword evidence="1" id="KW-1133">Transmembrane helix</keyword>
<keyword evidence="3" id="KW-1185">Reference proteome</keyword>
<feature type="transmembrane region" description="Helical" evidence="1">
    <location>
        <begin position="74"/>
        <end position="98"/>
    </location>
</feature>
<dbReference type="Gene3D" id="1.20.58.390">
    <property type="entry name" value="Neurotransmitter-gated ion-channel transmembrane domain"/>
    <property type="match status" value="1"/>
</dbReference>
<feature type="non-terminal residue" evidence="2">
    <location>
        <position position="1"/>
    </location>
</feature>
<evidence type="ECO:0000313" key="3">
    <source>
        <dbReference type="Proteomes" id="UP001165060"/>
    </source>
</evidence>
<sequence length="205" mass="23052">IAYSLHIARTPNFYVRKGIVPLYLVSLFGLFTFVIEPADLTGRISVLSALFLTVYAIQWVTVERLPRLPFNTVLDGVAESVVAVLIFNVVGMCVAFRAGRPPGGCFGDCLDFSTADAESWDRWFAALATLFVCGYSIIYQVLYKRWSIGRQSGWTRVWHDGVHLFCKQTRMPGGGGYRLYTDEKWGEEHGNKFMGEGVPEPGHEW</sequence>
<keyword evidence="1" id="KW-0472">Membrane</keyword>
<dbReference type="Proteomes" id="UP001165060">
    <property type="component" value="Unassembled WGS sequence"/>
</dbReference>
<evidence type="ECO:0000256" key="1">
    <source>
        <dbReference type="SAM" id="Phobius"/>
    </source>
</evidence>
<proteinExistence type="predicted"/>
<name>A0ABQ6MUU0_9STRA</name>
<feature type="transmembrane region" description="Helical" evidence="1">
    <location>
        <begin position="44"/>
        <end position="62"/>
    </location>
</feature>
<dbReference type="InterPro" id="IPR038050">
    <property type="entry name" value="Neuro_actylchol_rec"/>
</dbReference>
<accession>A0ABQ6MUU0</accession>
<organism evidence="2 3">
    <name type="scientific">Tetraparma gracilis</name>
    <dbReference type="NCBI Taxonomy" id="2962635"/>
    <lineage>
        <taxon>Eukaryota</taxon>
        <taxon>Sar</taxon>
        <taxon>Stramenopiles</taxon>
        <taxon>Ochrophyta</taxon>
        <taxon>Bolidophyceae</taxon>
        <taxon>Parmales</taxon>
        <taxon>Triparmaceae</taxon>
        <taxon>Tetraparma</taxon>
    </lineage>
</organism>
<gene>
    <name evidence="2" type="ORF">TeGR_g7561</name>
</gene>
<comment type="caution">
    <text evidence="2">The sequence shown here is derived from an EMBL/GenBank/DDBJ whole genome shotgun (WGS) entry which is preliminary data.</text>
</comment>
<evidence type="ECO:0000313" key="2">
    <source>
        <dbReference type="EMBL" id="GMI33082.1"/>
    </source>
</evidence>
<feature type="transmembrane region" description="Helical" evidence="1">
    <location>
        <begin position="123"/>
        <end position="142"/>
    </location>
</feature>